<comment type="cofactor">
    <cofactor evidence="6">
        <name>[2Fe-2S] cluster</name>
        <dbReference type="ChEBI" id="CHEBI:190135"/>
    </cofactor>
</comment>
<evidence type="ECO:0000256" key="5">
    <source>
        <dbReference type="ARBA" id="ARBA00023014"/>
    </source>
</evidence>
<gene>
    <name evidence="7" type="primary">nuoE_10</name>
    <name evidence="7" type="ORF">SDC9_162020</name>
</gene>
<evidence type="ECO:0000256" key="4">
    <source>
        <dbReference type="ARBA" id="ARBA00023004"/>
    </source>
</evidence>
<keyword evidence="7" id="KW-0560">Oxidoreductase</keyword>
<dbReference type="Gene3D" id="1.10.10.1590">
    <property type="entry name" value="NADH-quinone oxidoreductase subunit E"/>
    <property type="match status" value="1"/>
</dbReference>
<proteinExistence type="inferred from homology"/>
<organism evidence="7">
    <name type="scientific">bioreactor metagenome</name>
    <dbReference type="NCBI Taxonomy" id="1076179"/>
    <lineage>
        <taxon>unclassified sequences</taxon>
        <taxon>metagenomes</taxon>
        <taxon>ecological metagenomes</taxon>
    </lineage>
</organism>
<dbReference type="InterPro" id="IPR028431">
    <property type="entry name" value="NADP_DH_HndA-like"/>
</dbReference>
<dbReference type="SUPFAM" id="SSF52833">
    <property type="entry name" value="Thioredoxin-like"/>
    <property type="match status" value="1"/>
</dbReference>
<sequence length="119" mass="13077">MSERLDVSSAKIYGVATFYENFSLEPKGKHIIKVCDGTACHIRKSQLVLDGLRKELNLTGKSKTTEDMLVTLEQVSCLGACSLAPVLNVDDDVHARMTPAKVQDLVKSIREGEANENQN</sequence>
<keyword evidence="4" id="KW-0408">Iron</keyword>
<evidence type="ECO:0000256" key="2">
    <source>
        <dbReference type="ARBA" id="ARBA00022714"/>
    </source>
</evidence>
<dbReference type="PANTHER" id="PTHR43342:SF1">
    <property type="entry name" value="BIFURCATING [FEFE] HYDROGENASE GAMMA SUBUNIT"/>
    <property type="match status" value="1"/>
</dbReference>
<dbReference type="CDD" id="cd03064">
    <property type="entry name" value="TRX_Fd_NuoE"/>
    <property type="match status" value="1"/>
</dbReference>
<dbReference type="InterPro" id="IPR002023">
    <property type="entry name" value="NuoE-like"/>
</dbReference>
<dbReference type="AlphaFoldDB" id="A0A645FR98"/>
<evidence type="ECO:0000313" key="7">
    <source>
        <dbReference type="EMBL" id="MPN14693.1"/>
    </source>
</evidence>
<dbReference type="GO" id="GO:0051537">
    <property type="term" value="F:2 iron, 2 sulfur cluster binding"/>
    <property type="evidence" value="ECO:0007669"/>
    <property type="project" value="UniProtKB-KW"/>
</dbReference>
<dbReference type="Gene3D" id="3.40.30.10">
    <property type="entry name" value="Glutaredoxin"/>
    <property type="match status" value="1"/>
</dbReference>
<dbReference type="PIRSF" id="PIRSF000216">
    <property type="entry name" value="NADH_DH_24kDa"/>
    <property type="match status" value="1"/>
</dbReference>
<dbReference type="GO" id="GO:0046872">
    <property type="term" value="F:metal ion binding"/>
    <property type="evidence" value="ECO:0007669"/>
    <property type="project" value="UniProtKB-KW"/>
</dbReference>
<dbReference type="InterPro" id="IPR041921">
    <property type="entry name" value="NuoE_N"/>
</dbReference>
<evidence type="ECO:0000256" key="3">
    <source>
        <dbReference type="ARBA" id="ARBA00022723"/>
    </source>
</evidence>
<dbReference type="GO" id="GO:0016491">
    <property type="term" value="F:oxidoreductase activity"/>
    <property type="evidence" value="ECO:0007669"/>
    <property type="project" value="UniProtKB-KW"/>
</dbReference>
<reference evidence="7" key="1">
    <citation type="submission" date="2019-08" db="EMBL/GenBank/DDBJ databases">
        <authorList>
            <person name="Kucharzyk K."/>
            <person name="Murdoch R.W."/>
            <person name="Higgins S."/>
            <person name="Loffler F."/>
        </authorList>
    </citation>
    <scope>NUCLEOTIDE SEQUENCE</scope>
</reference>
<dbReference type="InterPro" id="IPR042128">
    <property type="entry name" value="NuoE_dom"/>
</dbReference>
<dbReference type="InterPro" id="IPR036249">
    <property type="entry name" value="Thioredoxin-like_sf"/>
</dbReference>
<dbReference type="EC" id="1.6.5.11" evidence="7"/>
<keyword evidence="2" id="KW-0001">2Fe-2S</keyword>
<dbReference type="Pfam" id="PF01257">
    <property type="entry name" value="2Fe-2S_thioredx"/>
    <property type="match status" value="1"/>
</dbReference>
<keyword evidence="3" id="KW-0479">Metal-binding</keyword>
<comment type="caution">
    <text evidence="7">The sequence shown here is derived from an EMBL/GenBank/DDBJ whole genome shotgun (WGS) entry which is preliminary data.</text>
</comment>
<dbReference type="PROSITE" id="PS01099">
    <property type="entry name" value="COMPLEX1_24K"/>
    <property type="match status" value="1"/>
</dbReference>
<evidence type="ECO:0000256" key="6">
    <source>
        <dbReference type="ARBA" id="ARBA00034078"/>
    </source>
</evidence>
<dbReference type="EMBL" id="VSSQ01061336">
    <property type="protein sequence ID" value="MPN14693.1"/>
    <property type="molecule type" value="Genomic_DNA"/>
</dbReference>
<dbReference type="PANTHER" id="PTHR43342">
    <property type="entry name" value="NADH-QUINONE OXIDOREDUCTASE, E SUBUNIT"/>
    <property type="match status" value="1"/>
</dbReference>
<protein>
    <submittedName>
        <fullName evidence="7">NADH-quinone oxidoreductase subunit E</fullName>
        <ecNumber evidence="7">1.6.5.11</ecNumber>
    </submittedName>
</protein>
<name>A0A645FR98_9ZZZZ</name>
<accession>A0A645FR98</accession>
<comment type="similarity">
    <text evidence="1">Belongs to the complex I 24 kDa subunit family.</text>
</comment>
<evidence type="ECO:0000256" key="1">
    <source>
        <dbReference type="ARBA" id="ARBA00010643"/>
    </source>
</evidence>
<keyword evidence="5" id="KW-0411">Iron-sulfur</keyword>